<dbReference type="Pfam" id="PF12969">
    <property type="entry name" value="DUF3857"/>
    <property type="match status" value="1"/>
</dbReference>
<dbReference type="Pfam" id="PF01841">
    <property type="entry name" value="Transglut_core"/>
    <property type="match status" value="1"/>
</dbReference>
<keyword evidence="1" id="KW-0732">Signal</keyword>
<feature type="domain" description="Transglutaminase-like" evidence="2">
    <location>
        <begin position="935"/>
        <end position="1003"/>
    </location>
</feature>
<dbReference type="Gene3D" id="3.10.620.30">
    <property type="match status" value="1"/>
</dbReference>
<dbReference type="SMART" id="SM00460">
    <property type="entry name" value="TGc"/>
    <property type="match status" value="1"/>
</dbReference>
<organism evidence="3 4">
    <name type="scientific">Polaribacter glomeratus</name>
    <dbReference type="NCBI Taxonomy" id="102"/>
    <lineage>
        <taxon>Bacteria</taxon>
        <taxon>Pseudomonadati</taxon>
        <taxon>Bacteroidota</taxon>
        <taxon>Flavobacteriia</taxon>
        <taxon>Flavobacteriales</taxon>
        <taxon>Flavobacteriaceae</taxon>
    </lineage>
</organism>
<dbReference type="Proteomes" id="UP000239068">
    <property type="component" value="Unassembled WGS sequence"/>
</dbReference>
<dbReference type="SMART" id="SM00028">
    <property type="entry name" value="TPR"/>
    <property type="match status" value="2"/>
</dbReference>
<sequence>MKINNFSARIIFLFFTVFGISAQNNSDNYWNSMLENNNKEAYNTFINSDKDIEKSIELLITNEILRNENGLINGSSYGFLAKLMKFEDFEYYMYALWNDPFLFDNYLKNGFYEKNIKAVRDLEVSKIENKTILFSLLYLKAVVERDSKNLVKYNETIKEIDAIKEWQYCGVFENLNKSGYDTSYEPEVYAKNDKLFDANSNGTINWYTPNKEFQKEPYQFFTNHAEYGYGVNYAQTFINVDKDKRVQLRLGNSSAFKVWLNDVLIYENDKDVDTDMDAYAVNINLLKGTNRLLIKNAENNGMSYFIARLTDFDGNKIEGVTYTNQYSAYNKTTISAVNPEIKSNSIENFFIEKLNANPTSFFYKYCLIKTYFRNQKYEEANVILNALIKTHTKSSLLRLLKTYTNSFEGDYNAIDELNKNIFLEDPDYYYSLVKKASDSKELERMSIAELEIYLDKLTNATDSPILKYVAQFVLDIRNEDLKALKATMNNLSAIASDRIFILQKFIPLYDNIFQDQERSISEYEKILEKRSSPSLLNGLVRFYDKLDRKEDVIKLYKEYVKDFPAENEFLFTLIEKLHQYEKYEESIPYIKQALENYPYSFKAMEYMGNALVQLNQKEKAVVFYQKSLFYNNANNQLLKKIETIKRAPNFLEKYTENDIYSYVEKERNKNLKNNYGTNILLDSKVYQIYETGALKAKSVYLYEITSKNGIENYKEYDLGLSGNYSILKSEIIKKDKSIIPAEKTGSSFVFNGLEIGDVIYVDYETTSTGSGRFFKDFVDSYQFDSESFCLKTSYTLITPKNLDFNYKVTNGTVAYTKQAEDKYDVHQWQLISAPELPKGEDYMPISTDYARYLHISTIKSWSEIANWYSDLVRSQSVFNAEVEQKYKEIFPEKDVLSLSEEERAKRIYYYIMNNFTYSFVDFKQSGFIPQKPAKTISSKLGDCKDFSTLFATFARRAGLDVNLVLVLTSDYGKKTLLLPSQNFNHCIVKVKLNGKDQFLELTDKNMPFKSIPNSLLNATVLEIPYKVEKNKEYNLFHLTNMDGIPSNLISEVFIKVDENKTQNITINSKITGSLASIYFDILNQDNFELVKEDILQDFNQRIGEGLVLDTIQNISAQKGAEFLTYTTKVYLDDKMNEMGSMTFFKLPIVSHSYNAGIISLEERKYPIDYQSYENSNFYNSVYNLEIPKAKKFIEIPEDEKFTYKKHSFEVMYKAISENQLQITIVAATDLSDISDKEYVDFKSYVEKVLKSKDILIGYK</sequence>
<gene>
    <name evidence="3" type="ORF">BTO16_00855</name>
</gene>
<dbReference type="OrthoDB" id="98874at2"/>
<proteinExistence type="predicted"/>
<comment type="caution">
    <text evidence="3">The sequence shown here is derived from an EMBL/GenBank/DDBJ whole genome shotgun (WGS) entry which is preliminary data.</text>
</comment>
<dbReference type="AlphaFoldDB" id="A0A2S7WV98"/>
<evidence type="ECO:0000313" key="4">
    <source>
        <dbReference type="Proteomes" id="UP000239068"/>
    </source>
</evidence>
<keyword evidence="4" id="KW-1185">Reference proteome</keyword>
<dbReference type="RefSeq" id="WP_105019803.1">
    <property type="nucleotide sequence ID" value="NZ_MSCM01000001.1"/>
</dbReference>
<evidence type="ECO:0000313" key="3">
    <source>
        <dbReference type="EMBL" id="PQJ81222.1"/>
    </source>
</evidence>
<protein>
    <recommendedName>
        <fullName evidence="2">Transglutaminase-like domain-containing protein</fullName>
    </recommendedName>
</protein>
<evidence type="ECO:0000256" key="1">
    <source>
        <dbReference type="SAM" id="SignalP"/>
    </source>
</evidence>
<dbReference type="SUPFAM" id="SSF48452">
    <property type="entry name" value="TPR-like"/>
    <property type="match status" value="1"/>
</dbReference>
<dbReference type="InterPro" id="IPR002931">
    <property type="entry name" value="Transglutaminase-like"/>
</dbReference>
<dbReference type="SUPFAM" id="SSF54001">
    <property type="entry name" value="Cysteine proteinases"/>
    <property type="match status" value="1"/>
</dbReference>
<reference evidence="3 4" key="1">
    <citation type="submission" date="2016-12" db="EMBL/GenBank/DDBJ databases">
        <title>Trade-off between light-utilization and light-protection in marine flavobacteria.</title>
        <authorList>
            <person name="Kumagai Y."/>
            <person name="Yoshizawa S."/>
            <person name="Kogure K."/>
            <person name="Iwasaki W."/>
        </authorList>
    </citation>
    <scope>NUCLEOTIDE SEQUENCE [LARGE SCALE GENOMIC DNA]</scope>
    <source>
        <strain evidence="3 4">ATCC 43844</strain>
    </source>
</reference>
<feature type="signal peptide" evidence="1">
    <location>
        <begin position="1"/>
        <end position="22"/>
    </location>
</feature>
<dbReference type="EMBL" id="MSCM01000001">
    <property type="protein sequence ID" value="PQJ81222.1"/>
    <property type="molecule type" value="Genomic_DNA"/>
</dbReference>
<dbReference type="InterPro" id="IPR038765">
    <property type="entry name" value="Papain-like_cys_pep_sf"/>
</dbReference>
<dbReference type="InterPro" id="IPR011990">
    <property type="entry name" value="TPR-like_helical_dom_sf"/>
</dbReference>
<dbReference type="Gene3D" id="2.60.40.3140">
    <property type="match status" value="1"/>
</dbReference>
<dbReference type="InterPro" id="IPR019734">
    <property type="entry name" value="TPR_rpt"/>
</dbReference>
<feature type="chain" id="PRO_5015703811" description="Transglutaminase-like domain-containing protein" evidence="1">
    <location>
        <begin position="23"/>
        <end position="1259"/>
    </location>
</feature>
<accession>A0A2S7WV98</accession>
<evidence type="ECO:0000259" key="2">
    <source>
        <dbReference type="SMART" id="SM00460"/>
    </source>
</evidence>
<dbReference type="Gene3D" id="1.25.40.10">
    <property type="entry name" value="Tetratricopeptide repeat domain"/>
    <property type="match status" value="1"/>
</dbReference>
<name>A0A2S7WV98_9FLAO</name>
<dbReference type="InterPro" id="IPR024618">
    <property type="entry name" value="DUF3857"/>
</dbReference>